<comment type="caution">
    <text evidence="2">The sequence shown here is derived from an EMBL/GenBank/DDBJ whole genome shotgun (WGS) entry which is preliminary data.</text>
</comment>
<keyword evidence="1" id="KW-0812">Transmembrane</keyword>
<reference evidence="2" key="1">
    <citation type="submission" date="2018-03" db="EMBL/GenBank/DDBJ databases">
        <authorList>
            <person name="Guldener U."/>
        </authorList>
    </citation>
    <scope>NUCLEOTIDE SEQUENCE</scope>
</reference>
<protein>
    <submittedName>
        <fullName evidence="2">Uncharacterized protein</fullName>
    </submittedName>
</protein>
<dbReference type="PANTHER" id="PTHR37576">
    <property type="entry name" value="DEFECT AT LOW TEMPERATURE PROTEIN 1"/>
    <property type="match status" value="1"/>
</dbReference>
<evidence type="ECO:0000313" key="3">
    <source>
        <dbReference type="Proteomes" id="UP001187682"/>
    </source>
</evidence>
<dbReference type="PANTHER" id="PTHR37576:SF2">
    <property type="entry name" value="DEFECT AT LOW TEMPERATURE PROTEIN 1"/>
    <property type="match status" value="1"/>
</dbReference>
<evidence type="ECO:0000313" key="2">
    <source>
        <dbReference type="EMBL" id="SPO01849.1"/>
    </source>
</evidence>
<proteinExistence type="predicted"/>
<organism evidence="2 3">
    <name type="scientific">Cephalotrichum gorgonifer</name>
    <dbReference type="NCBI Taxonomy" id="2041049"/>
    <lineage>
        <taxon>Eukaryota</taxon>
        <taxon>Fungi</taxon>
        <taxon>Dikarya</taxon>
        <taxon>Ascomycota</taxon>
        <taxon>Pezizomycotina</taxon>
        <taxon>Sordariomycetes</taxon>
        <taxon>Hypocreomycetidae</taxon>
        <taxon>Microascales</taxon>
        <taxon>Microascaceae</taxon>
        <taxon>Cephalotrichum</taxon>
    </lineage>
</organism>
<accession>A0AAE8MY58</accession>
<gene>
    <name evidence="2" type="ORF">DNG_04522</name>
</gene>
<dbReference type="Proteomes" id="UP001187682">
    <property type="component" value="Unassembled WGS sequence"/>
</dbReference>
<keyword evidence="3" id="KW-1185">Reference proteome</keyword>
<feature type="transmembrane region" description="Helical" evidence="1">
    <location>
        <begin position="427"/>
        <end position="454"/>
    </location>
</feature>
<feature type="transmembrane region" description="Helical" evidence="1">
    <location>
        <begin position="57"/>
        <end position="76"/>
    </location>
</feature>
<sequence>MTAGTKAGKPWRPGVFRNAPWLGLIALVVAILSAVATVAVLLSANGRVIDTWPSEEYPLQLAVVLAILIALGNAALRFAFQEGVANSWWVKMLKGGNLGDSHRYWSHGMSSWGSATELRHFSKVSLASLAMLLLIVDGPLLQRAASFTTETITAKTTLQVALSMEALAQSTGYYMTRAPSVNTLSPTFSKLVGDFTSRGSISLNLTGCSGTCTGTVVAAGWDTRCTTSTEAYNLDMDAGDIVMIGGINVTYDGVHSPGIISVSTMYKPDAAREGDLIKTECTLQVAQVRYPISISGGIVTLQSIDLSENYTVALQYPPIEAAGLGTMPSKLGGISYAVSSIYGSEVQIYQTGILALLGEGPMQYTYMTSDEDASGTVSVTWSDPTPIILEAMRELTFRAAIAFSTDSDNQIVHGTQQEVVNKYALHFGYLSGSLACILIGALTVTGFFQGYWLLGRKVSMSPLEIATAFQAPLTTDADSNAKSSALLKQVGHQKAKYGALHKAGGGYTRQTLAIAPPEVVSWPAPRTS</sequence>
<dbReference type="AlphaFoldDB" id="A0AAE8MY58"/>
<dbReference type="EMBL" id="ONZQ02000005">
    <property type="protein sequence ID" value="SPO01849.1"/>
    <property type="molecule type" value="Genomic_DNA"/>
</dbReference>
<dbReference type="Pfam" id="PF11374">
    <property type="entry name" value="DUF3176"/>
    <property type="match status" value="1"/>
</dbReference>
<keyword evidence="1" id="KW-0472">Membrane</keyword>
<keyword evidence="1" id="KW-1133">Transmembrane helix</keyword>
<dbReference type="InterPro" id="IPR021514">
    <property type="entry name" value="DUF3176"/>
</dbReference>
<evidence type="ECO:0000256" key="1">
    <source>
        <dbReference type="SAM" id="Phobius"/>
    </source>
</evidence>
<name>A0AAE8MY58_9PEZI</name>
<feature type="transmembrane region" description="Helical" evidence="1">
    <location>
        <begin position="21"/>
        <end position="45"/>
    </location>
</feature>